<dbReference type="InterPro" id="IPR000073">
    <property type="entry name" value="AB_hydrolase_1"/>
</dbReference>
<dbReference type="InterPro" id="IPR029058">
    <property type="entry name" value="AB_hydrolase_fold"/>
</dbReference>
<proteinExistence type="inferred from homology"/>
<organism evidence="4 5">
    <name type="scientific">Vitis rotundifolia</name>
    <name type="common">Muscadine grape</name>
    <dbReference type="NCBI Taxonomy" id="103349"/>
    <lineage>
        <taxon>Eukaryota</taxon>
        <taxon>Viridiplantae</taxon>
        <taxon>Streptophyta</taxon>
        <taxon>Embryophyta</taxon>
        <taxon>Tracheophyta</taxon>
        <taxon>Spermatophyta</taxon>
        <taxon>Magnoliopsida</taxon>
        <taxon>eudicotyledons</taxon>
        <taxon>Gunneridae</taxon>
        <taxon>Pentapetalae</taxon>
        <taxon>rosids</taxon>
        <taxon>Vitales</taxon>
        <taxon>Vitaceae</taxon>
        <taxon>Viteae</taxon>
        <taxon>Vitis</taxon>
    </lineage>
</organism>
<evidence type="ECO:0000256" key="1">
    <source>
        <dbReference type="ARBA" id="ARBA00008645"/>
    </source>
</evidence>
<dbReference type="PANTHER" id="PTHR43039">
    <property type="entry name" value="ESTERASE-RELATED"/>
    <property type="match status" value="1"/>
</dbReference>
<comment type="similarity">
    <text evidence="1">Belongs to the AB hydrolase superfamily.</text>
</comment>
<evidence type="ECO:0000259" key="3">
    <source>
        <dbReference type="Pfam" id="PF00561"/>
    </source>
</evidence>
<dbReference type="EMBL" id="JARBHA010000011">
    <property type="protein sequence ID" value="KAJ9688501.1"/>
    <property type="molecule type" value="Genomic_DNA"/>
</dbReference>
<dbReference type="Pfam" id="PF00561">
    <property type="entry name" value="Abhydrolase_1"/>
    <property type="match status" value="1"/>
</dbReference>
<dbReference type="Proteomes" id="UP001168098">
    <property type="component" value="Unassembled WGS sequence"/>
</dbReference>
<dbReference type="SUPFAM" id="SSF53474">
    <property type="entry name" value="alpha/beta-Hydrolases"/>
    <property type="match status" value="1"/>
</dbReference>
<dbReference type="Gene3D" id="3.40.50.1820">
    <property type="entry name" value="alpha/beta hydrolase"/>
    <property type="match status" value="1"/>
</dbReference>
<reference evidence="4 5" key="1">
    <citation type="journal article" date="2023" name="BMC Biotechnol.">
        <title>Vitis rotundifolia cv Carlos genome sequencing.</title>
        <authorList>
            <person name="Huff M."/>
            <person name="Hulse-Kemp A."/>
            <person name="Scheffler B."/>
            <person name="Youngblood R."/>
            <person name="Simpson S."/>
            <person name="Babiker E."/>
            <person name="Staton M."/>
        </authorList>
    </citation>
    <scope>NUCLEOTIDE SEQUENCE [LARGE SCALE GENOMIC DNA]</scope>
    <source>
        <tissue evidence="4">Leaf</tissue>
    </source>
</reference>
<feature type="domain" description="AB hydrolase-1" evidence="3">
    <location>
        <begin position="23"/>
        <end position="255"/>
    </location>
</feature>
<comment type="caution">
    <text evidence="4">The sequence shown here is derived from an EMBL/GenBank/DDBJ whole genome shotgun (WGS) entry which is preliminary data.</text>
</comment>
<protein>
    <recommendedName>
        <fullName evidence="3">AB hydrolase-1 domain-containing protein</fullName>
    </recommendedName>
</protein>
<keyword evidence="5" id="KW-1185">Reference proteome</keyword>
<sequence>MLVIEKGLSAAMNARMIGFGNEAIVLAHGFGGDQSLWDKITPHLARSYRVLVFDWNFSGAVKDPSLYDSTKYSSYDAFADDLIALLDEFKLRASVFVGHSMSGMIGCIASIKRPELFKRLILTAASPRYLNANNYEGGFERSMIEQIFSNIESDFDKWASNFAPLAVDANDPLSVEKVEKCIRRMRPEVALPLAKTVFCCDHRDILDKVTTPCTIVQPTNDIVVPISVAEYMQKKIKGKTTVEIIDMDGHFPQLTAHLQLLNVLDSVLVLSPDHQEK</sequence>
<dbReference type="FunFam" id="3.40.50.1820:FF:000042">
    <property type="entry name" value="probable strigolactone esterase DAD2"/>
    <property type="match status" value="1"/>
</dbReference>
<evidence type="ECO:0000256" key="2">
    <source>
        <dbReference type="ARBA" id="ARBA00022801"/>
    </source>
</evidence>
<name>A0AA38ZGA7_VITRO</name>
<evidence type="ECO:0000313" key="5">
    <source>
        <dbReference type="Proteomes" id="UP001168098"/>
    </source>
</evidence>
<evidence type="ECO:0000313" key="4">
    <source>
        <dbReference type="EMBL" id="KAJ9688501.1"/>
    </source>
</evidence>
<dbReference type="AlphaFoldDB" id="A0AA38ZGA7"/>
<dbReference type="GO" id="GO:0016787">
    <property type="term" value="F:hydrolase activity"/>
    <property type="evidence" value="ECO:0007669"/>
    <property type="project" value="UniProtKB-KW"/>
</dbReference>
<gene>
    <name evidence="4" type="ORF">PVL29_014255</name>
</gene>
<accession>A0AA38ZGA7</accession>
<keyword evidence="2" id="KW-0378">Hydrolase</keyword>